<dbReference type="SUPFAM" id="SSF56801">
    <property type="entry name" value="Acetyl-CoA synthetase-like"/>
    <property type="match status" value="1"/>
</dbReference>
<evidence type="ECO:0000259" key="4">
    <source>
        <dbReference type="Pfam" id="PF13193"/>
    </source>
</evidence>
<name>A0A3A3FWM6_9BURK</name>
<keyword evidence="6" id="KW-1185">Reference proteome</keyword>
<evidence type="ECO:0000256" key="1">
    <source>
        <dbReference type="ARBA" id="ARBA00006432"/>
    </source>
</evidence>
<dbReference type="Pfam" id="PF13193">
    <property type="entry name" value="AMP-binding_C"/>
    <property type="match status" value="1"/>
</dbReference>
<keyword evidence="2 5" id="KW-0436">Ligase</keyword>
<dbReference type="FunFam" id="3.30.300.30:FF:000008">
    <property type="entry name" value="2,3-dihydroxybenzoate-AMP ligase"/>
    <property type="match status" value="1"/>
</dbReference>
<dbReference type="Proteomes" id="UP000266327">
    <property type="component" value="Unassembled WGS sequence"/>
</dbReference>
<accession>A0A3A3FWM6</accession>
<gene>
    <name evidence="5" type="ORF">D3878_02290</name>
</gene>
<evidence type="ECO:0000313" key="6">
    <source>
        <dbReference type="Proteomes" id="UP000266327"/>
    </source>
</evidence>
<dbReference type="InterPro" id="IPR045851">
    <property type="entry name" value="AMP-bd_C_sf"/>
</dbReference>
<dbReference type="Gene3D" id="3.40.50.12780">
    <property type="entry name" value="N-terminal domain of ligase-like"/>
    <property type="match status" value="1"/>
</dbReference>
<proteinExistence type="inferred from homology"/>
<feature type="domain" description="AMP-dependent synthetase/ligase" evidence="3">
    <location>
        <begin position="26"/>
        <end position="374"/>
    </location>
</feature>
<dbReference type="InterPro" id="IPR042099">
    <property type="entry name" value="ANL_N_sf"/>
</dbReference>
<evidence type="ECO:0000313" key="5">
    <source>
        <dbReference type="EMBL" id="RJG00547.1"/>
    </source>
</evidence>
<dbReference type="PANTHER" id="PTHR43201:SF5">
    <property type="entry name" value="MEDIUM-CHAIN ACYL-COA LIGASE ACSF2, MITOCHONDRIAL"/>
    <property type="match status" value="1"/>
</dbReference>
<dbReference type="GO" id="GO:0031956">
    <property type="term" value="F:medium-chain fatty acid-CoA ligase activity"/>
    <property type="evidence" value="ECO:0007669"/>
    <property type="project" value="TreeGrafter"/>
</dbReference>
<comment type="caution">
    <text evidence="5">The sequence shown here is derived from an EMBL/GenBank/DDBJ whole genome shotgun (WGS) entry which is preliminary data.</text>
</comment>
<dbReference type="InterPro" id="IPR020845">
    <property type="entry name" value="AMP-binding_CS"/>
</dbReference>
<dbReference type="InterPro" id="IPR025110">
    <property type="entry name" value="AMP-bd_C"/>
</dbReference>
<evidence type="ECO:0000259" key="3">
    <source>
        <dbReference type="Pfam" id="PF00501"/>
    </source>
</evidence>
<sequence length="510" mass="56221">MQAMESRELIREAGAGPVMGELFRLRAMARGERIAVQDERRALSYTQLNERVNRLANALLGSGLQRGDRVAIMSENRAEYLEAQLACAKIGAIAACQNWRQSDAELSHCISLVSPRLLIHSERHGPAIARLNLAIPQSIVFGDAYETLLQQASEIEPAAQVHPEDGLLILYTSGTTGFPKGALISHRAMIARAALMFADWSLTSDETYVAWSPLFHLSGADLSLASLLQGGKVRIIDGFNQQQVGDTIATEKINWLIMVPGMIERTMAEVRERKIVPKGIKLIGSMADLLQPQLIAELTTLLQAPFLNSFGATETGMAPASKSLIPVGHAPTGFDKEQSSFCQVRLVDDDDREVATGEVGEMSLRSATLFSGYWNAEETNLKDFRNGWFHMGDMFRRNADGTLAFVDRKKYMIKSGGENVYPAEIEKVLLTSERIAEVAVVRKPDSKWGEVPAAFVVRRDASLTEEDVIALCRNAIAGYKIPKTVRFVDAADIPRSETGKVKRHELEKLL</sequence>
<dbReference type="Gene3D" id="3.30.300.30">
    <property type="match status" value="1"/>
</dbReference>
<protein>
    <submittedName>
        <fullName evidence="5">Long-chain fatty acid--CoA ligase</fullName>
    </submittedName>
</protein>
<dbReference type="PROSITE" id="PS00455">
    <property type="entry name" value="AMP_BINDING"/>
    <property type="match status" value="1"/>
</dbReference>
<reference evidence="6" key="1">
    <citation type="submission" date="2018-09" db="EMBL/GenBank/DDBJ databases">
        <authorList>
            <person name="Zhu H."/>
        </authorList>
    </citation>
    <scope>NUCLEOTIDE SEQUENCE [LARGE SCALE GENOMIC DNA]</scope>
    <source>
        <strain evidence="6">K1S02-23</strain>
    </source>
</reference>
<dbReference type="PANTHER" id="PTHR43201">
    <property type="entry name" value="ACYL-COA SYNTHETASE"/>
    <property type="match status" value="1"/>
</dbReference>
<evidence type="ECO:0000256" key="2">
    <source>
        <dbReference type="ARBA" id="ARBA00022598"/>
    </source>
</evidence>
<dbReference type="InterPro" id="IPR000873">
    <property type="entry name" value="AMP-dep_synth/lig_dom"/>
</dbReference>
<feature type="domain" description="AMP-binding enzyme C-terminal" evidence="4">
    <location>
        <begin position="424"/>
        <end position="500"/>
    </location>
</feature>
<organism evidence="5 6">
    <name type="scientific">Noviherbaspirillum sedimenti</name>
    <dbReference type="NCBI Taxonomy" id="2320865"/>
    <lineage>
        <taxon>Bacteria</taxon>
        <taxon>Pseudomonadati</taxon>
        <taxon>Pseudomonadota</taxon>
        <taxon>Betaproteobacteria</taxon>
        <taxon>Burkholderiales</taxon>
        <taxon>Oxalobacteraceae</taxon>
        <taxon>Noviherbaspirillum</taxon>
    </lineage>
</organism>
<dbReference type="AlphaFoldDB" id="A0A3A3FWM6"/>
<dbReference type="OrthoDB" id="9047442at2"/>
<dbReference type="GO" id="GO:0006631">
    <property type="term" value="P:fatty acid metabolic process"/>
    <property type="evidence" value="ECO:0007669"/>
    <property type="project" value="TreeGrafter"/>
</dbReference>
<comment type="similarity">
    <text evidence="1">Belongs to the ATP-dependent AMP-binding enzyme family.</text>
</comment>
<dbReference type="EMBL" id="QYUQ01000002">
    <property type="protein sequence ID" value="RJG00547.1"/>
    <property type="molecule type" value="Genomic_DNA"/>
</dbReference>
<dbReference type="Pfam" id="PF00501">
    <property type="entry name" value="AMP-binding"/>
    <property type="match status" value="1"/>
</dbReference>